<dbReference type="SUPFAM" id="SSF109755">
    <property type="entry name" value="PhoU-like"/>
    <property type="match status" value="1"/>
</dbReference>
<dbReference type="EMBL" id="JBHUNA010000001">
    <property type="protein sequence ID" value="MFD2759427.1"/>
    <property type="molecule type" value="Genomic_DNA"/>
</dbReference>
<comment type="similarity">
    <text evidence="1">Belongs to the PhoU family.</text>
</comment>
<comment type="function">
    <text evidence="1">Plays a role in the regulation of phosphate uptake.</text>
</comment>
<keyword evidence="4" id="KW-1185">Reference proteome</keyword>
<evidence type="ECO:0000256" key="1">
    <source>
        <dbReference type="PIRNR" id="PIRNR003107"/>
    </source>
</evidence>
<keyword evidence="1" id="KW-0592">Phosphate transport</keyword>
<dbReference type="Proteomes" id="UP001597502">
    <property type="component" value="Unassembled WGS sequence"/>
</dbReference>
<comment type="subcellular location">
    <subcellularLocation>
        <location evidence="1">Cytoplasm</location>
    </subcellularLocation>
</comment>
<feature type="domain" description="PhoU" evidence="2">
    <location>
        <begin position="121"/>
        <end position="206"/>
    </location>
</feature>
<dbReference type="InterPro" id="IPR038078">
    <property type="entry name" value="PhoU-like_sf"/>
</dbReference>
<dbReference type="InterPro" id="IPR026022">
    <property type="entry name" value="PhoU_dom"/>
</dbReference>
<dbReference type="Pfam" id="PF01895">
    <property type="entry name" value="PhoU"/>
    <property type="match status" value="2"/>
</dbReference>
<organism evidence="3 4">
    <name type="scientific">Lentibacillus juripiscarius</name>
    <dbReference type="NCBI Taxonomy" id="257446"/>
    <lineage>
        <taxon>Bacteria</taxon>
        <taxon>Bacillati</taxon>
        <taxon>Bacillota</taxon>
        <taxon>Bacilli</taxon>
        <taxon>Bacillales</taxon>
        <taxon>Bacillaceae</taxon>
        <taxon>Lentibacillus</taxon>
    </lineage>
</organism>
<evidence type="ECO:0000259" key="2">
    <source>
        <dbReference type="Pfam" id="PF01895"/>
    </source>
</evidence>
<dbReference type="RefSeq" id="WP_382389926.1">
    <property type="nucleotide sequence ID" value="NZ_JBHUNA010000001.1"/>
</dbReference>
<accession>A0ABW5V452</accession>
<dbReference type="PIRSF" id="PIRSF003107">
    <property type="entry name" value="PhoU"/>
    <property type="match status" value="1"/>
</dbReference>
<comment type="caution">
    <text evidence="3">The sequence shown here is derived from an EMBL/GenBank/DDBJ whole genome shotgun (WGS) entry which is preliminary data.</text>
</comment>
<comment type="subunit">
    <text evidence="1">Homodimer.</text>
</comment>
<dbReference type="PANTHER" id="PTHR42930">
    <property type="entry name" value="PHOSPHATE-SPECIFIC TRANSPORT SYSTEM ACCESSORY PROTEIN PHOU"/>
    <property type="match status" value="1"/>
</dbReference>
<dbReference type="NCBIfam" id="TIGR02135">
    <property type="entry name" value="phoU_full"/>
    <property type="match status" value="1"/>
</dbReference>
<gene>
    <name evidence="3" type="primary">phoU</name>
    <name evidence="3" type="ORF">ACFSUO_00270</name>
</gene>
<dbReference type="Gene3D" id="1.20.58.220">
    <property type="entry name" value="Phosphate transport system protein phou homolog 2, domain 2"/>
    <property type="match status" value="1"/>
</dbReference>
<sequence>MAGREHFEADLSMVKKDIIDLAQTAEDALGKAVDALFNQDVMLAEKVIKQDREIDRRENEINEQTIVMMAKQQPVATDLRRLIISLKITTDVERMADHARNIAESALRLGEEHHLAIPQKVKEMRNMVMDMNHTAIQAFQYEDITIAGKLSAMDDAVDDLYESMIQNLLSETAANPEKIQYIMQMAFSARYMERFADHITNICESIIYLVKGESHKLN</sequence>
<proteinExistence type="inferred from homology"/>
<feature type="domain" description="PhoU" evidence="2">
    <location>
        <begin position="19"/>
        <end position="105"/>
    </location>
</feature>
<name>A0ABW5V452_9BACI</name>
<reference evidence="4" key="1">
    <citation type="journal article" date="2019" name="Int. J. Syst. Evol. Microbiol.">
        <title>The Global Catalogue of Microorganisms (GCM) 10K type strain sequencing project: providing services to taxonomists for standard genome sequencing and annotation.</title>
        <authorList>
            <consortium name="The Broad Institute Genomics Platform"/>
            <consortium name="The Broad Institute Genome Sequencing Center for Infectious Disease"/>
            <person name="Wu L."/>
            <person name="Ma J."/>
        </authorList>
    </citation>
    <scope>NUCLEOTIDE SEQUENCE [LARGE SCALE GENOMIC DNA]</scope>
    <source>
        <strain evidence="4">TISTR 1535</strain>
    </source>
</reference>
<evidence type="ECO:0000313" key="3">
    <source>
        <dbReference type="EMBL" id="MFD2759427.1"/>
    </source>
</evidence>
<evidence type="ECO:0000313" key="4">
    <source>
        <dbReference type="Proteomes" id="UP001597502"/>
    </source>
</evidence>
<keyword evidence="1" id="KW-0963">Cytoplasm</keyword>
<dbReference type="InterPro" id="IPR028366">
    <property type="entry name" value="PhoU"/>
</dbReference>
<protein>
    <recommendedName>
        <fullName evidence="1">Phosphate-specific transport system accessory protein PhoU</fullName>
    </recommendedName>
</protein>
<keyword evidence="1" id="KW-0813">Transport</keyword>
<dbReference type="PANTHER" id="PTHR42930:SF3">
    <property type="entry name" value="PHOSPHATE-SPECIFIC TRANSPORT SYSTEM ACCESSORY PROTEIN PHOU"/>
    <property type="match status" value="1"/>
</dbReference>